<dbReference type="InterPro" id="IPR001128">
    <property type="entry name" value="Cyt_P450"/>
</dbReference>
<dbReference type="PANTHER" id="PTHR24282:SF137">
    <property type="entry name" value="CYTOCHROME P450"/>
    <property type="match status" value="1"/>
</dbReference>
<evidence type="ECO:0000256" key="12">
    <source>
        <dbReference type="RuleBase" id="RU000461"/>
    </source>
</evidence>
<dbReference type="PANTHER" id="PTHR24282">
    <property type="entry name" value="CYTOCHROME P450 FAMILY MEMBER"/>
    <property type="match status" value="1"/>
</dbReference>
<dbReference type="GO" id="GO:0020037">
    <property type="term" value="F:heme binding"/>
    <property type="evidence" value="ECO:0007669"/>
    <property type="project" value="InterPro"/>
</dbReference>
<evidence type="ECO:0000256" key="3">
    <source>
        <dbReference type="ARBA" id="ARBA00022617"/>
    </source>
</evidence>
<organism evidence="14">
    <name type="scientific">Brachypodium distachyon</name>
    <name type="common">Purple false brome</name>
    <name type="synonym">Trachynia distachya</name>
    <dbReference type="NCBI Taxonomy" id="15368"/>
    <lineage>
        <taxon>Eukaryota</taxon>
        <taxon>Viridiplantae</taxon>
        <taxon>Streptophyta</taxon>
        <taxon>Embryophyta</taxon>
        <taxon>Tracheophyta</taxon>
        <taxon>Spermatophyta</taxon>
        <taxon>Magnoliopsida</taxon>
        <taxon>Liliopsida</taxon>
        <taxon>Poales</taxon>
        <taxon>Poaceae</taxon>
        <taxon>BOP clade</taxon>
        <taxon>Pooideae</taxon>
        <taxon>Stipodae</taxon>
        <taxon>Brachypodieae</taxon>
        <taxon>Brachypodium</taxon>
    </lineage>
</organism>
<name>I1I8Q8_BRADI</name>
<evidence type="ECO:0000256" key="11">
    <source>
        <dbReference type="PIRSR" id="PIRSR602401-1"/>
    </source>
</evidence>
<accession>I1I8Q8</accession>
<evidence type="ECO:0000313" key="15">
    <source>
        <dbReference type="EnsemblPlants" id="KQJ99041"/>
    </source>
</evidence>
<evidence type="ECO:0000313" key="16">
    <source>
        <dbReference type="Proteomes" id="UP000008810"/>
    </source>
</evidence>
<dbReference type="GO" id="GO:0016020">
    <property type="term" value="C:membrane"/>
    <property type="evidence" value="ECO:0007669"/>
    <property type="project" value="UniProtKB-SubCell"/>
</dbReference>
<evidence type="ECO:0000256" key="1">
    <source>
        <dbReference type="ARBA" id="ARBA00004370"/>
    </source>
</evidence>
<dbReference type="InterPro" id="IPR017972">
    <property type="entry name" value="Cyt_P450_CS"/>
</dbReference>
<feature type="transmembrane region" description="Helical" evidence="13">
    <location>
        <begin position="6"/>
        <end position="28"/>
    </location>
</feature>
<evidence type="ECO:0000256" key="2">
    <source>
        <dbReference type="ARBA" id="ARBA00010617"/>
    </source>
</evidence>
<dbReference type="STRING" id="15368.I1I8Q8"/>
<dbReference type="Pfam" id="PF00067">
    <property type="entry name" value="p450"/>
    <property type="match status" value="1"/>
</dbReference>
<comment type="cofactor">
    <cofactor evidence="11">
        <name>heme</name>
        <dbReference type="ChEBI" id="CHEBI:30413"/>
    </cofactor>
</comment>
<evidence type="ECO:0000256" key="7">
    <source>
        <dbReference type="ARBA" id="ARBA00023002"/>
    </source>
</evidence>
<dbReference type="Gene3D" id="1.10.630.10">
    <property type="entry name" value="Cytochrome P450"/>
    <property type="match status" value="1"/>
</dbReference>
<dbReference type="GO" id="GO:0005506">
    <property type="term" value="F:iron ion binding"/>
    <property type="evidence" value="ECO:0007669"/>
    <property type="project" value="InterPro"/>
</dbReference>
<evidence type="ECO:0000256" key="9">
    <source>
        <dbReference type="ARBA" id="ARBA00023033"/>
    </source>
</evidence>
<keyword evidence="9 12" id="KW-0503">Monooxygenase</keyword>
<keyword evidence="10 13" id="KW-0472">Membrane</keyword>
<dbReference type="HOGENOM" id="CLU_001570_5_0_1"/>
<sequence length="514" mass="58785">MDQVVVVARLICTLATVVLISNALWKLLGRPYVVARSLQRQGIRGPPYRFAVGSLLEARRMLKLAPGALDANCHDYAPVVYPFFQKWTADYGKTFLFWWGPTPCIFSTDMELVKKMLADTNLFQTVHYFNPSFESVLGKGMLLLDGDDWKRHLKVIHPKFNEEKLKSMSTLVLEGTRQMMEGWYTQIQNSNTDQAEIDMMHDSDELTQGVIGQLILGVNNKAYREFCIPAKEIYELLVHGMKDPPIPGFRYLPTRRNRRLAKLDKFCTSKIMQIMEARLAKGSYGEGLLGLMLEAYASDNKALSIEEIVAECKTFFMAGQDTTANLLTWAMFLLSNYPQWQKNVREEILRECPEEGEAPSTNVLKKLKLLNMFVLETLRLYNPAPFILRKTACDTNVSNIKVAKGTRIMIPVGMLHRDKEVWGPDSNEFNPMRFDKGNNISSMLAFSYGPRVCIGRDFGRIEVMSVMVMILRRFAFSLSPKYVHRPRHRVVLTPKYGLPLIVKNLQLDGPDHYD</sequence>
<evidence type="ECO:0008006" key="17">
    <source>
        <dbReference type="Google" id="ProtNLM"/>
    </source>
</evidence>
<dbReference type="PROSITE" id="PS00086">
    <property type="entry name" value="CYTOCHROME_P450"/>
    <property type="match status" value="1"/>
</dbReference>
<evidence type="ECO:0000256" key="13">
    <source>
        <dbReference type="SAM" id="Phobius"/>
    </source>
</evidence>
<dbReference type="Proteomes" id="UP000008810">
    <property type="component" value="Chromosome 3"/>
</dbReference>
<dbReference type="EnsemblPlants" id="KQJ99041">
    <property type="protein sequence ID" value="KQJ99041"/>
    <property type="gene ID" value="BRADI_3g40710v3"/>
</dbReference>
<keyword evidence="5 11" id="KW-0479">Metal-binding</keyword>
<keyword evidence="16" id="KW-1185">Reference proteome</keyword>
<evidence type="ECO:0000256" key="4">
    <source>
        <dbReference type="ARBA" id="ARBA00022692"/>
    </source>
</evidence>
<dbReference type="InterPro" id="IPR002401">
    <property type="entry name" value="Cyt_P450_E_grp-I"/>
</dbReference>
<dbReference type="GO" id="GO:0006629">
    <property type="term" value="P:lipid metabolic process"/>
    <property type="evidence" value="ECO:0007669"/>
    <property type="project" value="UniProtKB-ARBA"/>
</dbReference>
<keyword evidence="6 13" id="KW-1133">Transmembrane helix</keyword>
<dbReference type="InterPro" id="IPR050665">
    <property type="entry name" value="Cytochrome_P450_Monooxygen"/>
</dbReference>
<evidence type="ECO:0000256" key="10">
    <source>
        <dbReference type="ARBA" id="ARBA00023136"/>
    </source>
</evidence>
<gene>
    <name evidence="15" type="primary">LOC100835345</name>
    <name evidence="14" type="ORF">BRADI_3g40710v3</name>
</gene>
<evidence type="ECO:0000256" key="8">
    <source>
        <dbReference type="ARBA" id="ARBA00023004"/>
    </source>
</evidence>
<dbReference type="Gramene" id="KQJ99041">
    <property type="protein sequence ID" value="KQJ99041"/>
    <property type="gene ID" value="BRADI_3g40710v3"/>
</dbReference>
<dbReference type="PRINTS" id="PR00385">
    <property type="entry name" value="P450"/>
</dbReference>
<keyword evidence="4 13" id="KW-0812">Transmembrane</keyword>
<dbReference type="SUPFAM" id="SSF48264">
    <property type="entry name" value="Cytochrome P450"/>
    <property type="match status" value="1"/>
</dbReference>
<comment type="subcellular location">
    <subcellularLocation>
        <location evidence="1">Membrane</location>
    </subcellularLocation>
</comment>
<evidence type="ECO:0000313" key="14">
    <source>
        <dbReference type="EMBL" id="KQJ99041.1"/>
    </source>
</evidence>
<dbReference type="AlphaFoldDB" id="I1I8Q8"/>
<reference evidence="14 15" key="1">
    <citation type="journal article" date="2010" name="Nature">
        <title>Genome sequencing and analysis of the model grass Brachypodium distachyon.</title>
        <authorList>
            <consortium name="International Brachypodium Initiative"/>
        </authorList>
    </citation>
    <scope>NUCLEOTIDE SEQUENCE [LARGE SCALE GENOMIC DNA]</scope>
    <source>
        <strain evidence="14 15">Bd21</strain>
    </source>
</reference>
<comment type="similarity">
    <text evidence="2 12">Belongs to the cytochrome P450 family.</text>
</comment>
<keyword evidence="7 12" id="KW-0560">Oxidoreductase</keyword>
<dbReference type="OrthoDB" id="1470350at2759"/>
<dbReference type="GeneID" id="100835345"/>
<feature type="binding site" description="axial binding residue" evidence="11">
    <location>
        <position position="453"/>
    </location>
    <ligand>
        <name>heme</name>
        <dbReference type="ChEBI" id="CHEBI:30413"/>
    </ligand>
    <ligandPart>
        <name>Fe</name>
        <dbReference type="ChEBI" id="CHEBI:18248"/>
    </ligandPart>
</feature>
<dbReference type="eggNOG" id="KOG0157">
    <property type="taxonomic scope" value="Eukaryota"/>
</dbReference>
<dbReference type="GO" id="GO:0016705">
    <property type="term" value="F:oxidoreductase activity, acting on paired donors, with incorporation or reduction of molecular oxygen"/>
    <property type="evidence" value="ECO:0007669"/>
    <property type="project" value="InterPro"/>
</dbReference>
<protein>
    <recommendedName>
        <fullName evidence="17">Cytochrome P450</fullName>
    </recommendedName>
</protein>
<keyword evidence="3 11" id="KW-0349">Heme</keyword>
<dbReference type="GO" id="GO:0004497">
    <property type="term" value="F:monooxygenase activity"/>
    <property type="evidence" value="ECO:0000318"/>
    <property type="project" value="GO_Central"/>
</dbReference>
<dbReference type="PRINTS" id="PR00463">
    <property type="entry name" value="EP450I"/>
</dbReference>
<evidence type="ECO:0000256" key="6">
    <source>
        <dbReference type="ARBA" id="ARBA00022989"/>
    </source>
</evidence>
<reference evidence="15" key="3">
    <citation type="submission" date="2018-08" db="UniProtKB">
        <authorList>
            <consortium name="EnsemblPlants"/>
        </authorList>
    </citation>
    <scope>IDENTIFICATION</scope>
    <source>
        <strain evidence="15">cv. Bd21</strain>
    </source>
</reference>
<dbReference type="InterPro" id="IPR036396">
    <property type="entry name" value="Cyt_P450_sf"/>
</dbReference>
<evidence type="ECO:0000256" key="5">
    <source>
        <dbReference type="ARBA" id="ARBA00022723"/>
    </source>
</evidence>
<dbReference type="KEGG" id="bdi:100835345"/>
<dbReference type="EMBL" id="CM000882">
    <property type="protein sequence ID" value="KQJ99041.1"/>
    <property type="molecule type" value="Genomic_DNA"/>
</dbReference>
<dbReference type="RefSeq" id="XP_003574794.1">
    <property type="nucleotide sequence ID" value="XM_003574746.3"/>
</dbReference>
<reference evidence="14" key="2">
    <citation type="submission" date="2017-06" db="EMBL/GenBank/DDBJ databases">
        <title>WGS assembly of Brachypodium distachyon.</title>
        <authorList>
            <consortium name="The International Brachypodium Initiative"/>
            <person name="Lucas S."/>
            <person name="Harmon-Smith M."/>
            <person name="Lail K."/>
            <person name="Tice H."/>
            <person name="Grimwood J."/>
            <person name="Bruce D."/>
            <person name="Barry K."/>
            <person name="Shu S."/>
            <person name="Lindquist E."/>
            <person name="Wang M."/>
            <person name="Pitluck S."/>
            <person name="Vogel J.P."/>
            <person name="Garvin D.F."/>
            <person name="Mockler T.C."/>
            <person name="Schmutz J."/>
            <person name="Rokhsar D."/>
            <person name="Bevan M.W."/>
        </authorList>
    </citation>
    <scope>NUCLEOTIDE SEQUENCE</scope>
    <source>
        <strain evidence="14">Bd21</strain>
    </source>
</reference>
<proteinExistence type="inferred from homology"/>
<keyword evidence="8 11" id="KW-0408">Iron</keyword>